<protein>
    <submittedName>
        <fullName evidence="2">Uncharacterized protein</fullName>
    </submittedName>
</protein>
<gene>
    <name evidence="2" type="ORF">LIER_17091</name>
</gene>
<name>A0AAV3QBM7_LITER</name>
<dbReference type="Proteomes" id="UP001454036">
    <property type="component" value="Unassembled WGS sequence"/>
</dbReference>
<proteinExistence type="predicted"/>
<comment type="caution">
    <text evidence="2">The sequence shown here is derived from an EMBL/GenBank/DDBJ whole genome shotgun (WGS) entry which is preliminary data.</text>
</comment>
<dbReference type="EMBL" id="BAABME010003918">
    <property type="protein sequence ID" value="GAA0160562.1"/>
    <property type="molecule type" value="Genomic_DNA"/>
</dbReference>
<evidence type="ECO:0000256" key="1">
    <source>
        <dbReference type="SAM" id="MobiDB-lite"/>
    </source>
</evidence>
<dbReference type="AlphaFoldDB" id="A0AAV3QBM7"/>
<evidence type="ECO:0000313" key="3">
    <source>
        <dbReference type="Proteomes" id="UP001454036"/>
    </source>
</evidence>
<feature type="compositionally biased region" description="Polar residues" evidence="1">
    <location>
        <begin position="63"/>
        <end position="73"/>
    </location>
</feature>
<sequence length="73" mass="7769">MNLIFDTENVHLRCDWQQGRLVVVDEDALEEPAAAHPNTSTSASGRLVVVDEDALEEPAAAHPNTSTSASVGI</sequence>
<evidence type="ECO:0000313" key="2">
    <source>
        <dbReference type="EMBL" id="GAA0160562.1"/>
    </source>
</evidence>
<feature type="region of interest" description="Disordered" evidence="1">
    <location>
        <begin position="53"/>
        <end position="73"/>
    </location>
</feature>
<reference evidence="2 3" key="1">
    <citation type="submission" date="2024-01" db="EMBL/GenBank/DDBJ databases">
        <title>The complete chloroplast genome sequence of Lithospermum erythrorhizon: insights into the phylogenetic relationship among Boraginaceae species and the maternal lineages of purple gromwells.</title>
        <authorList>
            <person name="Okada T."/>
            <person name="Watanabe K."/>
        </authorList>
    </citation>
    <scope>NUCLEOTIDE SEQUENCE [LARGE SCALE GENOMIC DNA]</scope>
</reference>
<accession>A0AAV3QBM7</accession>
<organism evidence="2 3">
    <name type="scientific">Lithospermum erythrorhizon</name>
    <name type="common">Purple gromwell</name>
    <name type="synonym">Lithospermum officinale var. erythrorhizon</name>
    <dbReference type="NCBI Taxonomy" id="34254"/>
    <lineage>
        <taxon>Eukaryota</taxon>
        <taxon>Viridiplantae</taxon>
        <taxon>Streptophyta</taxon>
        <taxon>Embryophyta</taxon>
        <taxon>Tracheophyta</taxon>
        <taxon>Spermatophyta</taxon>
        <taxon>Magnoliopsida</taxon>
        <taxon>eudicotyledons</taxon>
        <taxon>Gunneridae</taxon>
        <taxon>Pentapetalae</taxon>
        <taxon>asterids</taxon>
        <taxon>lamiids</taxon>
        <taxon>Boraginales</taxon>
        <taxon>Boraginaceae</taxon>
        <taxon>Boraginoideae</taxon>
        <taxon>Lithospermeae</taxon>
        <taxon>Lithospermum</taxon>
    </lineage>
</organism>
<keyword evidence="3" id="KW-1185">Reference proteome</keyword>